<dbReference type="HAMAP" id="MF_02087">
    <property type="entry name" value="PLP_homeostasis"/>
    <property type="match status" value="1"/>
</dbReference>
<dbReference type="InterPro" id="IPR011078">
    <property type="entry name" value="PyrdxlP_homeostasis"/>
</dbReference>
<feature type="modified residue" description="N6-(pyridoxal phosphate)lysine" evidence="2 3">
    <location>
        <position position="27"/>
    </location>
</feature>
<evidence type="ECO:0000313" key="7">
    <source>
        <dbReference type="Proteomes" id="UP000240535"/>
    </source>
</evidence>
<organism evidence="6 7">
    <name type="scientific">Campylobacter blaseri</name>
    <dbReference type="NCBI Taxonomy" id="2042961"/>
    <lineage>
        <taxon>Bacteria</taxon>
        <taxon>Pseudomonadati</taxon>
        <taxon>Campylobacterota</taxon>
        <taxon>Epsilonproteobacteria</taxon>
        <taxon>Campylobacterales</taxon>
        <taxon>Campylobacteraceae</taxon>
        <taxon>Campylobacter</taxon>
    </lineage>
</organism>
<evidence type="ECO:0000256" key="2">
    <source>
        <dbReference type="HAMAP-Rule" id="MF_02087"/>
    </source>
</evidence>
<accession>A0A2P8R2S5</accession>
<dbReference type="PIRSF" id="PIRSF004848">
    <property type="entry name" value="YBL036c_PLPDEIII"/>
    <property type="match status" value="1"/>
</dbReference>
<comment type="cofactor">
    <cofactor evidence="3">
        <name>pyridoxal 5'-phosphate</name>
        <dbReference type="ChEBI" id="CHEBI:597326"/>
    </cofactor>
</comment>
<comment type="function">
    <text evidence="2">Pyridoxal 5'-phosphate (PLP)-binding protein, which is involved in PLP homeostasis.</text>
</comment>
<comment type="similarity">
    <text evidence="2 4">Belongs to the pyridoxal phosphate-binding protein YggS/PROSC family.</text>
</comment>
<name>A0A2P8R2S5_9BACT</name>
<reference evidence="7" key="1">
    <citation type="submission" date="2017-10" db="EMBL/GenBank/DDBJ databases">
        <title>Campylobacter species from seals.</title>
        <authorList>
            <person name="Gilbert M.J."/>
            <person name="Zomer A.L."/>
            <person name="Timmerman A.J."/>
            <person name="Duim B."/>
            <person name="Wagenaar J.A."/>
        </authorList>
    </citation>
    <scope>NUCLEOTIDE SEQUENCE [LARGE SCALE GENOMIC DNA]</scope>
    <source>
        <strain evidence="7">17S00004-5</strain>
    </source>
</reference>
<dbReference type="InterPro" id="IPR029066">
    <property type="entry name" value="PLP-binding_barrel"/>
</dbReference>
<proteinExistence type="inferred from homology"/>
<evidence type="ECO:0000256" key="4">
    <source>
        <dbReference type="RuleBase" id="RU004514"/>
    </source>
</evidence>
<dbReference type="Gene3D" id="3.20.20.10">
    <property type="entry name" value="Alanine racemase"/>
    <property type="match status" value="1"/>
</dbReference>
<dbReference type="SUPFAM" id="SSF51419">
    <property type="entry name" value="PLP-binding barrel"/>
    <property type="match status" value="1"/>
</dbReference>
<comment type="caution">
    <text evidence="6">The sequence shown here is derived from an EMBL/GenBank/DDBJ whole genome shotgun (WGS) entry which is preliminary data.</text>
</comment>
<keyword evidence="1 2" id="KW-0663">Pyridoxal phosphate</keyword>
<dbReference type="CDD" id="cd00635">
    <property type="entry name" value="PLPDE_III_YBL036c_like"/>
    <property type="match status" value="1"/>
</dbReference>
<dbReference type="Pfam" id="PF01168">
    <property type="entry name" value="Ala_racemase_N"/>
    <property type="match status" value="1"/>
</dbReference>
<protein>
    <recommendedName>
        <fullName evidence="2">Pyridoxal phosphate homeostasis protein</fullName>
        <shortName evidence="2">PLP homeostasis protein</shortName>
    </recommendedName>
</protein>
<gene>
    <name evidence="6" type="ORF">CQ405_03165</name>
</gene>
<dbReference type="RefSeq" id="WP_106870635.1">
    <property type="nucleotide sequence ID" value="NZ_CP053841.1"/>
</dbReference>
<dbReference type="EMBL" id="PDHH01000002">
    <property type="protein sequence ID" value="PSM52790.1"/>
    <property type="molecule type" value="Genomic_DNA"/>
</dbReference>
<dbReference type="FunFam" id="3.20.20.10:FF:000018">
    <property type="entry name" value="Pyridoxal phosphate homeostasis protein"/>
    <property type="match status" value="1"/>
</dbReference>
<feature type="domain" description="Alanine racemase N-terminal" evidence="5">
    <location>
        <begin position="2"/>
        <end position="211"/>
    </location>
</feature>
<evidence type="ECO:0000313" key="6">
    <source>
        <dbReference type="EMBL" id="PSM52790.1"/>
    </source>
</evidence>
<dbReference type="AlphaFoldDB" id="A0A2P8R2S5"/>
<dbReference type="PANTHER" id="PTHR10146:SF14">
    <property type="entry name" value="PYRIDOXAL PHOSPHATE HOMEOSTASIS PROTEIN"/>
    <property type="match status" value="1"/>
</dbReference>
<dbReference type="NCBIfam" id="TIGR00044">
    <property type="entry name" value="YggS family pyridoxal phosphate-dependent enzyme"/>
    <property type="match status" value="1"/>
</dbReference>
<dbReference type="Proteomes" id="UP000240535">
    <property type="component" value="Unassembled WGS sequence"/>
</dbReference>
<evidence type="ECO:0000256" key="1">
    <source>
        <dbReference type="ARBA" id="ARBA00022898"/>
    </source>
</evidence>
<dbReference type="OrthoDB" id="9804072at2"/>
<sequence length="212" mass="24237">MVNLKNLLENIDEISNQEKVKLVAVSKNVTEKEVIELYNQGQIDFGENRVQELKRKQDILSSYPLKWHFIGTLQKNKINHMLTTKPVLWQSCSSLELAYEVDKRAKFSLNTLLQINTALEDTKSGVEPNLAIETYLQIKEECKNLNLQGIMCIGANSDDKIKVAKTFEDTYKIYQNLQKYGVKICSMGMSGDYEIAIKSGSNMIRLGSMLYR</sequence>
<evidence type="ECO:0000256" key="3">
    <source>
        <dbReference type="PIRSR" id="PIRSR004848-1"/>
    </source>
</evidence>
<keyword evidence="7" id="KW-1185">Reference proteome</keyword>
<dbReference type="GO" id="GO:0030170">
    <property type="term" value="F:pyridoxal phosphate binding"/>
    <property type="evidence" value="ECO:0007669"/>
    <property type="project" value="UniProtKB-UniRule"/>
</dbReference>
<evidence type="ECO:0000259" key="5">
    <source>
        <dbReference type="Pfam" id="PF01168"/>
    </source>
</evidence>
<dbReference type="InterPro" id="IPR001608">
    <property type="entry name" value="Ala_racemase_N"/>
</dbReference>
<dbReference type="PANTHER" id="PTHR10146">
    <property type="entry name" value="PROLINE SYNTHETASE CO-TRANSCRIBED BACTERIAL HOMOLOG PROTEIN"/>
    <property type="match status" value="1"/>
</dbReference>